<accession>A0A2G5SE17</accession>
<comment type="caution">
    <text evidence="2">The sequence shown here is derived from an EMBL/GenBank/DDBJ whole genome shotgun (WGS) entry which is preliminary data.</text>
</comment>
<name>A0A2G5SE17_9PELO</name>
<proteinExistence type="predicted"/>
<gene>
    <name evidence="2" type="ORF">B9Z55_027893</name>
</gene>
<reference evidence="3" key="1">
    <citation type="submission" date="2017-10" db="EMBL/GenBank/DDBJ databases">
        <title>Rapid genome shrinkage in a self-fertile nematode reveals novel sperm competition proteins.</title>
        <authorList>
            <person name="Yin D."/>
            <person name="Schwarz E.M."/>
            <person name="Thomas C.G."/>
            <person name="Felde R.L."/>
            <person name="Korf I.F."/>
            <person name="Cutter A.D."/>
            <person name="Schartner C.M."/>
            <person name="Ralston E.J."/>
            <person name="Meyer B.J."/>
            <person name="Haag E.S."/>
        </authorList>
    </citation>
    <scope>NUCLEOTIDE SEQUENCE [LARGE SCALE GENOMIC DNA]</scope>
    <source>
        <strain evidence="3">JU1422</strain>
    </source>
</reference>
<dbReference type="EMBL" id="PDUG01000014">
    <property type="protein sequence ID" value="PIC13257.1"/>
    <property type="molecule type" value="Genomic_DNA"/>
</dbReference>
<feature type="region of interest" description="Disordered" evidence="1">
    <location>
        <begin position="28"/>
        <end position="49"/>
    </location>
</feature>
<protein>
    <submittedName>
        <fullName evidence="2">Uncharacterized protein</fullName>
    </submittedName>
</protein>
<dbReference type="Proteomes" id="UP000230233">
    <property type="component" value="Unassembled WGS sequence"/>
</dbReference>
<dbReference type="AlphaFoldDB" id="A0A2G5SE17"/>
<organism evidence="2 3">
    <name type="scientific">Caenorhabditis nigoni</name>
    <dbReference type="NCBI Taxonomy" id="1611254"/>
    <lineage>
        <taxon>Eukaryota</taxon>
        <taxon>Metazoa</taxon>
        <taxon>Ecdysozoa</taxon>
        <taxon>Nematoda</taxon>
        <taxon>Chromadorea</taxon>
        <taxon>Rhabditida</taxon>
        <taxon>Rhabditina</taxon>
        <taxon>Rhabditomorpha</taxon>
        <taxon>Rhabditoidea</taxon>
        <taxon>Rhabditidae</taxon>
        <taxon>Peloderinae</taxon>
        <taxon>Caenorhabditis</taxon>
    </lineage>
</organism>
<evidence type="ECO:0000256" key="1">
    <source>
        <dbReference type="SAM" id="MobiDB-lite"/>
    </source>
</evidence>
<evidence type="ECO:0000313" key="2">
    <source>
        <dbReference type="EMBL" id="PIC13257.1"/>
    </source>
</evidence>
<keyword evidence="3" id="KW-1185">Reference proteome</keyword>
<sequence length="88" mass="10463">MYQVFCKLQKYPTGGKEQRIKELQKLLKVSRPSPQETSPDGAPSRLLISNNTPREDVEIMSFLRRNERSGYPVYVSFFCKWFFRRKQT</sequence>
<evidence type="ECO:0000313" key="3">
    <source>
        <dbReference type="Proteomes" id="UP000230233"/>
    </source>
</evidence>